<dbReference type="KEGG" id="mgly:NCTC10194_00550"/>
<dbReference type="SUPFAM" id="SSF55681">
    <property type="entry name" value="Class II aaRS and biotin synthetases"/>
    <property type="match status" value="1"/>
</dbReference>
<dbReference type="PANTHER" id="PTHR10947:SF0">
    <property type="entry name" value="PHENYLALANINE--TRNA LIGASE BETA SUBUNIT"/>
    <property type="match status" value="1"/>
</dbReference>
<dbReference type="InterPro" id="IPR002547">
    <property type="entry name" value="tRNA-bd_dom"/>
</dbReference>
<dbReference type="InterPro" id="IPR045864">
    <property type="entry name" value="aa-tRNA-synth_II/BPL/LPL"/>
</dbReference>
<comment type="subunit">
    <text evidence="3 14">Tetramer of two alpha and two beta subunits.</text>
</comment>
<evidence type="ECO:0000259" key="17">
    <source>
        <dbReference type="PROSITE" id="PS51483"/>
    </source>
</evidence>
<evidence type="ECO:0000256" key="6">
    <source>
        <dbReference type="ARBA" id="ARBA00022723"/>
    </source>
</evidence>
<keyword evidence="7 14" id="KW-0547">Nucleotide-binding</keyword>
<keyword evidence="11 14" id="KW-0648">Protein biosynthesis</keyword>
<dbReference type="InterPro" id="IPR045060">
    <property type="entry name" value="Phe-tRNA-ligase_IIc_bsu"/>
</dbReference>
<comment type="subcellular location">
    <subcellularLocation>
        <location evidence="1 14">Cytoplasm</location>
    </subcellularLocation>
</comment>
<evidence type="ECO:0000313" key="19">
    <source>
        <dbReference type="Proteomes" id="UP000290815"/>
    </source>
</evidence>
<feature type="domain" description="B5" evidence="17">
    <location>
        <begin position="389"/>
        <end position="462"/>
    </location>
</feature>
<dbReference type="GO" id="GO:0009328">
    <property type="term" value="C:phenylalanine-tRNA ligase complex"/>
    <property type="evidence" value="ECO:0007669"/>
    <property type="project" value="TreeGrafter"/>
</dbReference>
<proteinExistence type="inferred from homology"/>
<gene>
    <name evidence="14 18" type="primary">pheT</name>
    <name evidence="18" type="ORF">NCTC10194_00550</name>
</gene>
<keyword evidence="12 14" id="KW-0030">Aminoacyl-tRNA synthetase</keyword>
<dbReference type="SUPFAM" id="SSF50249">
    <property type="entry name" value="Nucleic acid-binding proteins"/>
    <property type="match status" value="1"/>
</dbReference>
<evidence type="ECO:0000256" key="10">
    <source>
        <dbReference type="ARBA" id="ARBA00022884"/>
    </source>
</evidence>
<dbReference type="EC" id="6.1.1.20" evidence="14"/>
<feature type="binding site" evidence="14">
    <location>
        <position position="440"/>
    </location>
    <ligand>
        <name>Mg(2+)</name>
        <dbReference type="ChEBI" id="CHEBI:18420"/>
        <note>shared with alpha subunit</note>
    </ligand>
</feature>
<feature type="binding site" evidence="14">
    <location>
        <position position="450"/>
    </location>
    <ligand>
        <name>Mg(2+)</name>
        <dbReference type="ChEBI" id="CHEBI:18420"/>
        <note>shared with alpha subunit</note>
    </ligand>
</feature>
<evidence type="ECO:0000256" key="7">
    <source>
        <dbReference type="ARBA" id="ARBA00022741"/>
    </source>
</evidence>
<keyword evidence="19" id="KW-1185">Reference proteome</keyword>
<dbReference type="InterPro" id="IPR005146">
    <property type="entry name" value="B3/B4_tRNA-bd"/>
</dbReference>
<keyword evidence="10 15" id="KW-0694">RNA-binding</keyword>
<dbReference type="PANTHER" id="PTHR10947">
    <property type="entry name" value="PHENYLALANYL-TRNA SYNTHETASE BETA CHAIN AND LEUCINE-RICH REPEAT-CONTAINING PROTEIN 47"/>
    <property type="match status" value="1"/>
</dbReference>
<dbReference type="GO" id="GO:0006432">
    <property type="term" value="P:phenylalanyl-tRNA aminoacylation"/>
    <property type="evidence" value="ECO:0007669"/>
    <property type="project" value="UniProtKB-UniRule"/>
</dbReference>
<dbReference type="InterPro" id="IPR004532">
    <property type="entry name" value="Phe-tRNA-ligase_IIc_bsu_bact"/>
</dbReference>
<evidence type="ECO:0000313" key="18">
    <source>
        <dbReference type="EMBL" id="VEU70728.1"/>
    </source>
</evidence>
<evidence type="ECO:0000256" key="11">
    <source>
        <dbReference type="ARBA" id="ARBA00022917"/>
    </source>
</evidence>
<dbReference type="Pfam" id="PF03484">
    <property type="entry name" value="B5"/>
    <property type="match status" value="1"/>
</dbReference>
<dbReference type="SUPFAM" id="SSF46955">
    <property type="entry name" value="Putative DNA-binding domain"/>
    <property type="match status" value="1"/>
</dbReference>
<evidence type="ECO:0000256" key="13">
    <source>
        <dbReference type="ARBA" id="ARBA00049255"/>
    </source>
</evidence>
<evidence type="ECO:0000256" key="2">
    <source>
        <dbReference type="ARBA" id="ARBA00008653"/>
    </source>
</evidence>
<dbReference type="SUPFAM" id="SSF56037">
    <property type="entry name" value="PheT/TilS domain"/>
    <property type="match status" value="1"/>
</dbReference>
<comment type="catalytic activity">
    <reaction evidence="13 14">
        <text>tRNA(Phe) + L-phenylalanine + ATP = L-phenylalanyl-tRNA(Phe) + AMP + diphosphate + H(+)</text>
        <dbReference type="Rhea" id="RHEA:19413"/>
        <dbReference type="Rhea" id="RHEA-COMP:9668"/>
        <dbReference type="Rhea" id="RHEA-COMP:9699"/>
        <dbReference type="ChEBI" id="CHEBI:15378"/>
        <dbReference type="ChEBI" id="CHEBI:30616"/>
        <dbReference type="ChEBI" id="CHEBI:33019"/>
        <dbReference type="ChEBI" id="CHEBI:58095"/>
        <dbReference type="ChEBI" id="CHEBI:78442"/>
        <dbReference type="ChEBI" id="CHEBI:78531"/>
        <dbReference type="ChEBI" id="CHEBI:456215"/>
        <dbReference type="EC" id="6.1.1.20"/>
    </reaction>
</comment>
<dbReference type="HAMAP" id="MF_00283">
    <property type="entry name" value="Phe_tRNA_synth_beta1"/>
    <property type="match status" value="1"/>
</dbReference>
<dbReference type="GO" id="GO:0000287">
    <property type="term" value="F:magnesium ion binding"/>
    <property type="evidence" value="ECO:0007669"/>
    <property type="project" value="UniProtKB-UniRule"/>
</dbReference>
<keyword evidence="8 14" id="KW-0067">ATP-binding</keyword>
<evidence type="ECO:0000256" key="1">
    <source>
        <dbReference type="ARBA" id="ARBA00004496"/>
    </source>
</evidence>
<dbReference type="Gene3D" id="3.30.930.10">
    <property type="entry name" value="Bira Bifunctional Protein, Domain 2"/>
    <property type="match status" value="1"/>
</dbReference>
<dbReference type="PROSITE" id="PS51483">
    <property type="entry name" value="B5"/>
    <property type="match status" value="1"/>
</dbReference>
<evidence type="ECO:0000256" key="8">
    <source>
        <dbReference type="ARBA" id="ARBA00022840"/>
    </source>
</evidence>
<dbReference type="Gene3D" id="3.30.56.10">
    <property type="match status" value="2"/>
</dbReference>
<dbReference type="GO" id="GO:0005524">
    <property type="term" value="F:ATP binding"/>
    <property type="evidence" value="ECO:0007669"/>
    <property type="project" value="UniProtKB-UniRule"/>
</dbReference>
<dbReference type="SMART" id="SM00873">
    <property type="entry name" value="B3_4"/>
    <property type="match status" value="1"/>
</dbReference>
<name>A0A449AVW6_9BACT</name>
<dbReference type="Pfam" id="PF03483">
    <property type="entry name" value="B3_4"/>
    <property type="match status" value="1"/>
</dbReference>
<dbReference type="InterPro" id="IPR012340">
    <property type="entry name" value="NA-bd_OB-fold"/>
</dbReference>
<evidence type="ECO:0000256" key="12">
    <source>
        <dbReference type="ARBA" id="ARBA00023146"/>
    </source>
</evidence>
<dbReference type="InterPro" id="IPR005147">
    <property type="entry name" value="tRNA_synthase_B5-dom"/>
</dbReference>
<dbReference type="Pfam" id="PF17759">
    <property type="entry name" value="tRNA_synthFbeta"/>
    <property type="match status" value="1"/>
</dbReference>
<dbReference type="Gene3D" id="3.50.40.10">
    <property type="entry name" value="Phenylalanyl-trna Synthetase, Chain B, domain 3"/>
    <property type="match status" value="1"/>
</dbReference>
<organism evidence="18 19">
    <name type="scientific">Mycoplasmopsis glycophila</name>
    <dbReference type="NCBI Taxonomy" id="171285"/>
    <lineage>
        <taxon>Bacteria</taxon>
        <taxon>Bacillati</taxon>
        <taxon>Mycoplasmatota</taxon>
        <taxon>Mycoplasmoidales</taxon>
        <taxon>Metamycoplasmataceae</taxon>
        <taxon>Mycoplasmopsis</taxon>
    </lineage>
</organism>
<sequence length="720" mass="81980">MVFSLNYLNTFFKNKKLNAKEVEVALNELGIEVEGIEEFSDVKGLLFAKVLEVFQNPNSDRLDVVKVETKQGVFQIQTNNRILKPGDLTICFPVGSSKGEQVFGEVTLKGEISQGMMGALAEIGYNWELLEDQNQLLVLPNDFATIEDDPMVKLGLDDIMIETSVTANRNDANSYYVLAKELASFYDLEFTFDIKKVQDTFVSNLIVNSNDAEELTFLEVKGNTENSFAEKLLLAKHGISSKFSWAVNLTNLTLINFGVPTHVYDRNKIGSKIEASYYTGKITVLGGKEVEVNDVLAIKDENKVISLASVMGLEDTKADLATNDFAFEIGIFSSKDIRHGAKEIKLNSNASNQGSRKISKELAHLAMLFVRSYCSNLELSQIINPIIIEPKHKIAWDEKKLTQYSNITNHQIFDEAKQKLTKLGFEFSDDYVLVPNYRYDIQIFEDIIEEIFRFYSYANFPALPVKNTPLKTQKRDMFKKILAHSGFSEARTFSLVSNEKNFLNPFNFDQSIALLTFVSKEREEIRNSIITSLAEVVEYNQKRKMENINLFEKGMINNNHMVFGFASTTKTFDELKQDIVNFTKQTNLSFVPLTNNPHIHPNCSARIEKDGKMVGWIGKIHPKYDQTNAFYAEILKDVVLKDSNFEKFVSIDNTPLKSIDLTFELSYDELISSYIDEIKQTANIFEVKQLDDYKKADTHNVTIRVYADDENIQKLIAKYN</sequence>
<evidence type="ECO:0000256" key="3">
    <source>
        <dbReference type="ARBA" id="ARBA00011209"/>
    </source>
</evidence>
<dbReference type="InterPro" id="IPR041616">
    <property type="entry name" value="PheRS_beta_core"/>
</dbReference>
<dbReference type="InterPro" id="IPR009061">
    <property type="entry name" value="DNA-bd_dom_put_sf"/>
</dbReference>
<feature type="binding site" evidence="14">
    <location>
        <position position="449"/>
    </location>
    <ligand>
        <name>Mg(2+)</name>
        <dbReference type="ChEBI" id="CHEBI:18420"/>
        <note>shared with alpha subunit</note>
    </ligand>
</feature>
<dbReference type="NCBIfam" id="NF001882">
    <property type="entry name" value="PRK00629.5-4"/>
    <property type="match status" value="1"/>
</dbReference>
<evidence type="ECO:0000259" key="16">
    <source>
        <dbReference type="PROSITE" id="PS50886"/>
    </source>
</evidence>
<dbReference type="GO" id="GO:0004826">
    <property type="term" value="F:phenylalanine-tRNA ligase activity"/>
    <property type="evidence" value="ECO:0007669"/>
    <property type="project" value="UniProtKB-UniRule"/>
</dbReference>
<dbReference type="RefSeq" id="WP_027333589.1">
    <property type="nucleotide sequence ID" value="NZ_LR215024.1"/>
</dbReference>
<feature type="binding site" evidence="14">
    <location>
        <position position="446"/>
    </location>
    <ligand>
        <name>Mg(2+)</name>
        <dbReference type="ChEBI" id="CHEBI:18420"/>
        <note>shared with alpha subunit</note>
    </ligand>
</feature>
<reference evidence="18 19" key="1">
    <citation type="submission" date="2019-01" db="EMBL/GenBank/DDBJ databases">
        <authorList>
            <consortium name="Pathogen Informatics"/>
        </authorList>
    </citation>
    <scope>NUCLEOTIDE SEQUENCE [LARGE SCALE GENOMIC DNA]</scope>
    <source>
        <strain evidence="18 19">NCTC10194</strain>
    </source>
</reference>
<dbReference type="PROSITE" id="PS50886">
    <property type="entry name" value="TRBD"/>
    <property type="match status" value="1"/>
</dbReference>
<dbReference type="EMBL" id="LR215024">
    <property type="protein sequence ID" value="VEU70728.1"/>
    <property type="molecule type" value="Genomic_DNA"/>
</dbReference>
<keyword evidence="4 15" id="KW-0820">tRNA-binding</keyword>
<dbReference type="SMART" id="SM00874">
    <property type="entry name" value="B5"/>
    <property type="match status" value="1"/>
</dbReference>
<evidence type="ECO:0000256" key="4">
    <source>
        <dbReference type="ARBA" id="ARBA00022555"/>
    </source>
</evidence>
<protein>
    <recommendedName>
        <fullName evidence="14">Phenylalanine--tRNA ligase beta subunit</fullName>
        <ecNumber evidence="14">6.1.1.20</ecNumber>
    </recommendedName>
    <alternativeName>
        <fullName evidence="14">Phenylalanyl-tRNA synthetase beta subunit</fullName>
        <shortName evidence="14">PheRS</shortName>
    </alternativeName>
</protein>
<comment type="cofactor">
    <cofactor evidence="14">
        <name>Mg(2+)</name>
        <dbReference type="ChEBI" id="CHEBI:18420"/>
    </cofactor>
    <text evidence="14">Binds 2 magnesium ions per tetramer.</text>
</comment>
<keyword evidence="6 14" id="KW-0479">Metal-binding</keyword>
<evidence type="ECO:0000256" key="15">
    <source>
        <dbReference type="PROSITE-ProRule" id="PRU00209"/>
    </source>
</evidence>
<dbReference type="Proteomes" id="UP000290815">
    <property type="component" value="Chromosome"/>
</dbReference>
<dbReference type="Gene3D" id="2.40.50.140">
    <property type="entry name" value="Nucleic acid-binding proteins"/>
    <property type="match status" value="1"/>
</dbReference>
<evidence type="ECO:0000256" key="9">
    <source>
        <dbReference type="ARBA" id="ARBA00022842"/>
    </source>
</evidence>
<dbReference type="AlphaFoldDB" id="A0A449AVW6"/>
<evidence type="ECO:0000256" key="14">
    <source>
        <dbReference type="HAMAP-Rule" id="MF_00283"/>
    </source>
</evidence>
<keyword evidence="9 14" id="KW-0460">Magnesium</keyword>
<evidence type="ECO:0000256" key="5">
    <source>
        <dbReference type="ARBA" id="ARBA00022598"/>
    </source>
</evidence>
<keyword evidence="14" id="KW-0963">Cytoplasm</keyword>
<feature type="domain" description="TRNA-binding" evidence="16">
    <location>
        <begin position="39"/>
        <end position="152"/>
    </location>
</feature>
<comment type="similarity">
    <text evidence="2 14">Belongs to the phenylalanyl-tRNA synthetase beta subunit family. Type 1 subfamily.</text>
</comment>
<accession>A0A449AVW6</accession>
<dbReference type="InterPro" id="IPR020825">
    <property type="entry name" value="Phe-tRNA_synthase-like_B3/B4"/>
</dbReference>
<dbReference type="GO" id="GO:0000049">
    <property type="term" value="F:tRNA binding"/>
    <property type="evidence" value="ECO:0007669"/>
    <property type="project" value="UniProtKB-UniRule"/>
</dbReference>
<keyword evidence="5 14" id="KW-0436">Ligase</keyword>